<evidence type="ECO:0000313" key="4">
    <source>
        <dbReference type="EMBL" id="MFC4627996.1"/>
    </source>
</evidence>
<protein>
    <recommendedName>
        <fullName evidence="3">Cas10/Cmr2 second palm domain-containing protein</fullName>
    </recommendedName>
</protein>
<dbReference type="InterPro" id="IPR054767">
    <property type="entry name" value="Cas10-Cmr2_palm2"/>
</dbReference>
<accession>A0ABV9HEF5</accession>
<dbReference type="EMBL" id="JBHSFI010000003">
    <property type="protein sequence ID" value="MFC4627996.1"/>
    <property type="molecule type" value="Genomic_DNA"/>
</dbReference>
<evidence type="ECO:0000256" key="2">
    <source>
        <dbReference type="ARBA" id="ARBA00023118"/>
    </source>
</evidence>
<keyword evidence="1" id="KW-0547">Nucleotide-binding</keyword>
<organism evidence="4 5">
    <name type="scientific">Promicromonospora alba</name>
    <dbReference type="NCBI Taxonomy" id="1616110"/>
    <lineage>
        <taxon>Bacteria</taxon>
        <taxon>Bacillati</taxon>
        <taxon>Actinomycetota</taxon>
        <taxon>Actinomycetes</taxon>
        <taxon>Micrococcales</taxon>
        <taxon>Promicromonosporaceae</taxon>
        <taxon>Promicromonospora</taxon>
    </lineage>
</organism>
<dbReference type="Gene3D" id="3.30.70.270">
    <property type="match status" value="1"/>
</dbReference>
<dbReference type="Pfam" id="PF22335">
    <property type="entry name" value="Cas10-Cmr2_palm2"/>
    <property type="match status" value="1"/>
</dbReference>
<keyword evidence="2" id="KW-0051">Antiviral defense</keyword>
<proteinExistence type="predicted"/>
<keyword evidence="5" id="KW-1185">Reference proteome</keyword>
<comment type="caution">
    <text evidence="4">The sequence shown here is derived from an EMBL/GenBank/DDBJ whole genome shotgun (WGS) entry which is preliminary data.</text>
</comment>
<dbReference type="InterPro" id="IPR043128">
    <property type="entry name" value="Rev_trsase/Diguanyl_cyclase"/>
</dbReference>
<name>A0ABV9HEF5_9MICO</name>
<reference evidence="5" key="1">
    <citation type="journal article" date="2019" name="Int. J. Syst. Evol. Microbiol.">
        <title>The Global Catalogue of Microorganisms (GCM) 10K type strain sequencing project: providing services to taxonomists for standard genome sequencing and annotation.</title>
        <authorList>
            <consortium name="The Broad Institute Genomics Platform"/>
            <consortium name="The Broad Institute Genome Sequencing Center for Infectious Disease"/>
            <person name="Wu L."/>
            <person name="Ma J."/>
        </authorList>
    </citation>
    <scope>NUCLEOTIDE SEQUENCE [LARGE SCALE GENOMIC DNA]</scope>
    <source>
        <strain evidence="5">CCUG 42722</strain>
    </source>
</reference>
<evidence type="ECO:0000313" key="5">
    <source>
        <dbReference type="Proteomes" id="UP001596011"/>
    </source>
</evidence>
<feature type="domain" description="Cas10/Cmr2 second palm" evidence="3">
    <location>
        <begin position="236"/>
        <end position="386"/>
    </location>
</feature>
<evidence type="ECO:0000259" key="3">
    <source>
        <dbReference type="Pfam" id="PF22335"/>
    </source>
</evidence>
<dbReference type="RefSeq" id="WP_377133654.1">
    <property type="nucleotide sequence ID" value="NZ_JBHSFI010000003.1"/>
</dbReference>
<evidence type="ECO:0000256" key="1">
    <source>
        <dbReference type="ARBA" id="ARBA00022741"/>
    </source>
</evidence>
<sequence>MTNVYVDTAVVRIQQYLSRTPTLRGYRSGSAAIKAATAAAVVDPVVAGLAEVNPEAGEADGVVSVWFAASSPPDPAADEAMVRQVQDRLLTHLREHLPAAHLTSVHGYGENYLEAVHQQIKARRAAGEARVDLPPVFEFQAVTRCDVCHTDPAVRWHRVMGDRQRLCQDCTVRNVSLAQTRKQPTDPDPDLARTAEQELRHRLDEDRAPGAGLADPPDTFDELARLGSSGSGRNHLATVFADGNAVGAFFDALATATDPQMQSRKKKVSADLNEATQQALAQATGAVLGDRNILSVVPHVAGGDDLMVTLPAEHAWRFTLTYLSAFAEWMDVAASDLLDTVNAGRAIPLAPISASAGIVISDSSYPFTLVVDAAARMLRQAKRHTRGRTPAVQWLDITTDGHDPAHEPADLAQLRVAAPHLDRLAGVPQAHRNAVGVAHTQAGALTAHTVARRVGDHRLAIEAFLPAGANLDQPEPAGMPLPTALNLVRWWPPS</sequence>
<gene>
    <name evidence="4" type="ORF">ACFO6V_07120</name>
</gene>
<dbReference type="Proteomes" id="UP001596011">
    <property type="component" value="Unassembled WGS sequence"/>
</dbReference>